<dbReference type="STRING" id="926571.NVIE_013680"/>
<dbReference type="AlphaFoldDB" id="A0A060HR02"/>
<gene>
    <name evidence="1" type="ORF">NVIE_013680</name>
</gene>
<name>A0A060HR02_9ARCH</name>
<accession>A0A060HR02</accession>
<dbReference type="HOGENOM" id="CLU_1902001_0_0_2"/>
<dbReference type="EMBL" id="CP007536">
    <property type="protein sequence ID" value="AIC15607.1"/>
    <property type="molecule type" value="Genomic_DNA"/>
</dbReference>
<reference evidence="1 2" key="1">
    <citation type="journal article" date="2014" name="Int. J. Syst. Evol. Microbiol.">
        <title>Nitrososphaera viennensis gen. nov., sp. nov., an aerobic and mesophilic, ammonia-oxidizing archaeon from soil and a member of the archaeal phylum Thaumarchaeota.</title>
        <authorList>
            <person name="Stieglmeier M."/>
            <person name="Klingl A."/>
            <person name="Alves R.J."/>
            <person name="Rittmann S.K."/>
            <person name="Melcher M."/>
            <person name="Leisch N."/>
            <person name="Schleper C."/>
        </authorList>
    </citation>
    <scope>NUCLEOTIDE SEQUENCE [LARGE SCALE GENOMIC DNA]</scope>
    <source>
        <strain evidence="1">EN76</strain>
    </source>
</reference>
<dbReference type="OrthoDB" id="11104at2157"/>
<dbReference type="KEGG" id="nvn:NVIE_013680"/>
<dbReference type="Proteomes" id="UP000027093">
    <property type="component" value="Chromosome"/>
</dbReference>
<evidence type="ECO:0000313" key="1">
    <source>
        <dbReference type="EMBL" id="AIC15607.1"/>
    </source>
</evidence>
<protein>
    <submittedName>
        <fullName evidence="1">Uncharacterized protein</fullName>
    </submittedName>
</protein>
<dbReference type="GeneID" id="74946630"/>
<proteinExistence type="predicted"/>
<sequence>MSGEKEKEKEFWIKLLVKYKGKCAVCGKEIPQGEYALWSRASKAIKHVKCEVPVVQQQQQQQQKEEGEEEQQEPEALLELKCFVCGKNAGCAACSLEADCNRAMVSQACICESCLSGPDAYGSYQQAFLAKIAGKVKM</sequence>
<keyword evidence="2" id="KW-1185">Reference proteome</keyword>
<dbReference type="RefSeq" id="WP_075054580.1">
    <property type="nucleotide sequence ID" value="NZ_CP007536.1"/>
</dbReference>
<evidence type="ECO:0000313" key="2">
    <source>
        <dbReference type="Proteomes" id="UP000027093"/>
    </source>
</evidence>
<organism evidence="1 2">
    <name type="scientific">Nitrososphaera viennensis EN76</name>
    <dbReference type="NCBI Taxonomy" id="926571"/>
    <lineage>
        <taxon>Archaea</taxon>
        <taxon>Nitrososphaerota</taxon>
        <taxon>Nitrososphaeria</taxon>
        <taxon>Nitrososphaerales</taxon>
        <taxon>Nitrososphaeraceae</taxon>
        <taxon>Nitrososphaera</taxon>
    </lineage>
</organism>